<dbReference type="SMART" id="SM00408">
    <property type="entry name" value="IGc2"/>
    <property type="match status" value="5"/>
</dbReference>
<dbReference type="FunFam" id="2.60.40.10:FF:000028">
    <property type="entry name" value="Neuronal cell adhesion molecule"/>
    <property type="match status" value="1"/>
</dbReference>
<evidence type="ECO:0000313" key="17">
    <source>
        <dbReference type="EMBL" id="CAD7424161.1"/>
    </source>
</evidence>
<dbReference type="PROSITE" id="PS51079">
    <property type="entry name" value="MBT"/>
    <property type="match status" value="3"/>
</dbReference>
<feature type="compositionally biased region" description="Basic and acidic residues" evidence="13">
    <location>
        <begin position="648"/>
        <end position="657"/>
    </location>
</feature>
<feature type="compositionally biased region" description="Basic and acidic residues" evidence="13">
    <location>
        <begin position="594"/>
        <end position="609"/>
    </location>
</feature>
<dbReference type="Pfam" id="PF12140">
    <property type="entry name" value="SLED"/>
    <property type="match status" value="1"/>
</dbReference>
<dbReference type="Pfam" id="PF07679">
    <property type="entry name" value="I-set"/>
    <property type="match status" value="4"/>
</dbReference>
<dbReference type="CDD" id="cd20096">
    <property type="entry name" value="MBT_SFMBT_rpt4"/>
    <property type="match status" value="1"/>
</dbReference>
<dbReference type="FunFam" id="2.60.40.10:FF:000004">
    <property type="entry name" value="DCC isoform 1"/>
    <property type="match status" value="1"/>
</dbReference>
<feature type="region of interest" description="Disordered" evidence="13">
    <location>
        <begin position="1925"/>
        <end position="2008"/>
    </location>
</feature>
<evidence type="ECO:0000256" key="7">
    <source>
        <dbReference type="ARBA" id="ARBA00022989"/>
    </source>
</evidence>
<evidence type="ECO:0000256" key="3">
    <source>
        <dbReference type="ARBA" id="ARBA00022692"/>
    </source>
</evidence>
<keyword evidence="2" id="KW-1003">Cell membrane</keyword>
<keyword evidence="9" id="KW-1015">Disulfide bond</keyword>
<evidence type="ECO:0000256" key="10">
    <source>
        <dbReference type="ARBA" id="ARBA00023180"/>
    </source>
</evidence>
<gene>
    <name evidence="17" type="ORF">TMSB3V08_LOCUS1122</name>
</gene>
<dbReference type="InterPro" id="IPR003598">
    <property type="entry name" value="Ig_sub2"/>
</dbReference>
<evidence type="ECO:0000256" key="13">
    <source>
        <dbReference type="SAM" id="MobiDB-lite"/>
    </source>
</evidence>
<dbReference type="PROSITE" id="PS50835">
    <property type="entry name" value="IG_LIKE"/>
    <property type="match status" value="6"/>
</dbReference>
<keyword evidence="5" id="KW-0677">Repeat</keyword>
<keyword evidence="6" id="KW-0130">Cell adhesion</keyword>
<dbReference type="InterPro" id="IPR036179">
    <property type="entry name" value="Ig-like_dom_sf"/>
</dbReference>
<evidence type="ECO:0000256" key="14">
    <source>
        <dbReference type="SAM" id="Phobius"/>
    </source>
</evidence>
<dbReference type="EMBL" id="OB792760">
    <property type="protein sequence ID" value="CAD7424161.1"/>
    <property type="molecule type" value="Genomic_DNA"/>
</dbReference>
<dbReference type="InterPro" id="IPR013783">
    <property type="entry name" value="Ig-like_fold"/>
</dbReference>
<feature type="repeat" description="MBT" evidence="12">
    <location>
        <begin position="169"/>
        <end position="278"/>
    </location>
</feature>
<comment type="subcellular location">
    <subcellularLocation>
        <location evidence="1">Cell membrane</location>
        <topology evidence="1">Single-pass type I membrane protein</topology>
    </subcellularLocation>
</comment>
<evidence type="ECO:0000256" key="12">
    <source>
        <dbReference type="PROSITE-ProRule" id="PRU00459"/>
    </source>
</evidence>
<dbReference type="CDD" id="cd00063">
    <property type="entry name" value="FN3"/>
    <property type="match status" value="4"/>
</dbReference>
<evidence type="ECO:0000256" key="2">
    <source>
        <dbReference type="ARBA" id="ARBA00022475"/>
    </source>
</evidence>
<dbReference type="Gene3D" id="3.90.1150.190">
    <property type="entry name" value="SLED domain"/>
    <property type="match status" value="1"/>
</dbReference>
<feature type="domain" description="Fibronectin type-III" evidence="16">
    <location>
        <begin position="1679"/>
        <end position="1780"/>
    </location>
</feature>
<dbReference type="InterPro" id="IPR026966">
    <property type="entry name" value="Neurofascin/L1/NrCAM_C"/>
</dbReference>
<dbReference type="InterPro" id="IPR003599">
    <property type="entry name" value="Ig_sub"/>
</dbReference>
<feature type="domain" description="Ig-like" evidence="15">
    <location>
        <begin position="1308"/>
        <end position="1397"/>
    </location>
</feature>
<evidence type="ECO:0000259" key="15">
    <source>
        <dbReference type="PROSITE" id="PS50835"/>
    </source>
</evidence>
<evidence type="ECO:0000256" key="11">
    <source>
        <dbReference type="ARBA" id="ARBA00023319"/>
    </source>
</evidence>
<keyword evidence="11" id="KW-0393">Immunoglobulin domain</keyword>
<dbReference type="PROSITE" id="PS50853">
    <property type="entry name" value="FN3"/>
    <property type="match status" value="3"/>
</dbReference>
<dbReference type="FunFam" id="2.60.40.10:FF:000005">
    <property type="entry name" value="Neuronal cell adhesion molecule"/>
    <property type="match status" value="1"/>
</dbReference>
<dbReference type="InterPro" id="IPR021987">
    <property type="entry name" value="SLED"/>
</dbReference>
<dbReference type="FunFam" id="2.60.40.10:FF:001718">
    <property type="entry name" value="Neuroglian, isoform D"/>
    <property type="match status" value="1"/>
</dbReference>
<feature type="repeat" description="MBT" evidence="12">
    <location>
        <begin position="288"/>
        <end position="387"/>
    </location>
</feature>
<evidence type="ECO:0000256" key="6">
    <source>
        <dbReference type="ARBA" id="ARBA00022889"/>
    </source>
</evidence>
<evidence type="ECO:0000256" key="8">
    <source>
        <dbReference type="ARBA" id="ARBA00023136"/>
    </source>
</evidence>
<dbReference type="InterPro" id="IPR013098">
    <property type="entry name" value="Ig_I-set"/>
</dbReference>
<evidence type="ECO:0000259" key="16">
    <source>
        <dbReference type="PROSITE" id="PS50853"/>
    </source>
</evidence>
<dbReference type="SMART" id="SM00060">
    <property type="entry name" value="FN3"/>
    <property type="match status" value="4"/>
</dbReference>
<feature type="domain" description="Ig-like" evidence="15">
    <location>
        <begin position="1126"/>
        <end position="1213"/>
    </location>
</feature>
<dbReference type="Pfam" id="PF00041">
    <property type="entry name" value="fn3"/>
    <property type="match status" value="3"/>
</dbReference>
<name>A0A7R9E0D9_9NEOP</name>
<dbReference type="FunFam" id="2.60.40.10:FF:001928">
    <property type="entry name" value="neuroglian isoform X2"/>
    <property type="match status" value="1"/>
</dbReference>
<sequence>MREKGGGEEVEQSVHSGLQEGMMLEVPHKHNGSNYWVASIVVACGPLLQLRYVGCEGDRTRDFWCDVTKVMVRPLGWCKQHKIQLVPPAELANKLTNCGKLLDAALLDATTVPPHLLTGDGFTAVERVKQGMKLEVQDKRDPNRLWVATVRAPWYLKWPNSLKTSHGHEEWAAVMEMAKEDARRLPLPPDLFQNEPVSVAHKFEEGMKLEAVHPHNMAELCPATVVRVFNSCHFLVEIDSHSIVEEQGEDSTWLCTALHPYIFPPGWAKDHGLQLTHPKGWATSKEEFDWMAYLMSTKSRAAPRTCFHTRNSAKKLGFSPNMKLEAVNPENNHQICAATIVCTVDHLLWLHLESNDDFHPNHIVSTDSLDIFPVGWCDTNSYRLKPPSVYQMPTKAQLEGAGPDSKKEIVSSGSAMSNTTQKSSWCPKIYFNHKCFSGPYLSKGKLAQLPKAVGPGQVTLVMKEVLSMLISVAYKSSRVLKELQSDGKVPPGMYLEVLKAKFKTNAYRANVAVVTSADMVASFCQEVCKKLQVCPYLFGPVLIGAGGCPENCSTQSKTKFTQYWIQNKRPQGRPKGESSIIIGRPKKRGRKKITKAEEMKDKEKEKKTVEPINDTTLESPDNGSDESRAPSPNGSDCEASPRKKYRKREFPKTEIKTRGAKLPNFALQMRVNHWTRKKSDESIDTAEQNNHRDSSRKVVTIEKKLDSHKSISPVIKEKSPINSSSEKSLDVKPRIHSTTETVELTENRTETTALATHGLDNMLHLHSNPLTWTKDDVYQFLTSTDCVDLADKCKEQWVDCDNDANSGALTYIVQSPPRIVKQPPTDELLFQVVQQQNENDKPFIIECEAEGEPAPKYRWIKNGKHFDWQAYDNRISQQPGRGTLVISSPRDEDLGQYQCFAENEWGIATSNSVYVRKAELNSFKDELPVTVTAPEGKPFKLTCQPPDGWPKPNVYWLIQNTDGGIKSINNSRMTLDPEGNLWFSNVTRLDASDDFVYACAATSFFRNEYKLGNRVMLNVMATGVSSTLNKHEPTKQYVTRKNEVALRGKKVEMYCIYGGTPLPQTVWNKDGLPIHSSDRTSQGNYGKSLLIKHVDFEDQGSYTCEVSNGVGSAQSYSINLKVNAAPYFTLEPEIINAAEDETVEFRCEASGEPKPQIKWIRNGVPIEEAPPNPRRKVTPNRIIIERLDKTDTANYGCNATNSIGYVYKDVYVNVLALGPDITEPPKDEATVDGRKVTLLCRVFGAPKPLVKWIHNGKEVTGGRYTVLESGDLEIRDVNFFDEGQYTCYAENKFGNAEASGSLVVKEHTKITDEPEDYEVAAGTTATFRCNAVSDSSLDLTIDWLNNGQEIDFESEPRFVKSSDYSLTITKTTELDSGTYTCVAKTELDEATAQATLTVQDVPNSPRLEGITCNKRDANIKWLPMGDNRAPILHYIIQYNTSFTPDSWEDAYDNVPATDMTYTVGMSPWANYTFRVIALNKIGPSTPSPHSAVCTTQPAVMPEIEHNAPRFMYRVYWKRDIPGEQWQSNDIMDWKQNKLVIPNQPTFQQYRIKVVAINEEGEANVSPKEEIGYSGEDVPTQAPQDFRVEQVTNSNSALLSWSPVPEDSIRGHFMGYKIQTWTEKEGEEGMREIDVKGKQTRSLINKFIPHSKNFARVLAYNGRYNGPPSDTVNFDTLEGVPGTVQFFEAFPMGSSALYLVWKRPEQPNGILTGYRIYYQTVRDTSVGPLIERQAITDPKQTRAKLAGLQPGMKYRLHIKATTRAGEGEDYFIEQRTRASATAIPDKPKFTWHRIPTENGYATVKVVWLPNVEGKLGSHFFVKYKWGTWIEACYYYCENFQVLKKVINSFDSNEVTSIKVAQELLSDPEIAEGPIIQPKENVATAGWFIGMMLAIAFLLLVLIIVCIIKRNRGGKYAVHEREAAHGRNDYPEEPGFHEYSQPLDNKSHGRGSMSSDPKQAPESDTDSMAEYGEGDTGRFTEDGSFIGQYGPGSKRRQEEQQSPSAIATYV</sequence>
<dbReference type="InterPro" id="IPR007110">
    <property type="entry name" value="Ig-like_dom"/>
</dbReference>
<dbReference type="FunFam" id="2.60.40.10:FF:001687">
    <property type="entry name" value="Neuroglian, isoform E"/>
    <property type="match status" value="1"/>
</dbReference>
<feature type="region of interest" description="Disordered" evidence="13">
    <location>
        <begin position="676"/>
        <end position="696"/>
    </location>
</feature>
<feature type="compositionally biased region" description="Polar residues" evidence="13">
    <location>
        <begin position="1998"/>
        <end position="2008"/>
    </location>
</feature>
<dbReference type="InterPro" id="IPR003961">
    <property type="entry name" value="FN3_dom"/>
</dbReference>
<feature type="region of interest" description="Disordered" evidence="13">
    <location>
        <begin position="566"/>
        <end position="659"/>
    </location>
</feature>
<dbReference type="GO" id="GO:0007420">
    <property type="term" value="P:brain development"/>
    <property type="evidence" value="ECO:0007669"/>
    <property type="project" value="TreeGrafter"/>
</dbReference>
<feature type="domain" description="Ig-like" evidence="15">
    <location>
        <begin position="925"/>
        <end position="1018"/>
    </location>
</feature>
<feature type="compositionally biased region" description="Basic and acidic residues" evidence="13">
    <location>
        <begin position="1925"/>
        <end position="1934"/>
    </location>
</feature>
<evidence type="ECO:0000256" key="4">
    <source>
        <dbReference type="ARBA" id="ARBA00022729"/>
    </source>
</evidence>
<dbReference type="Pfam" id="PF13927">
    <property type="entry name" value="Ig_3"/>
    <property type="match status" value="1"/>
</dbReference>
<proteinExistence type="predicted"/>
<evidence type="ECO:0000256" key="1">
    <source>
        <dbReference type="ARBA" id="ARBA00004251"/>
    </source>
</evidence>
<dbReference type="FunFam" id="2.60.40.10:FF:000032">
    <property type="entry name" value="palladin isoform X1"/>
    <property type="match status" value="1"/>
</dbReference>
<accession>A0A7R9E0D9</accession>
<dbReference type="CDD" id="cd20093">
    <property type="entry name" value="MBT_SFMBT_rpt1"/>
    <property type="match status" value="1"/>
</dbReference>
<feature type="domain" description="Fibronectin type-III" evidence="16">
    <location>
        <begin position="1581"/>
        <end position="1678"/>
    </location>
</feature>
<evidence type="ECO:0000256" key="5">
    <source>
        <dbReference type="ARBA" id="ARBA00022737"/>
    </source>
</evidence>
<dbReference type="CDD" id="cd20095">
    <property type="entry name" value="MBT_SFMBT_rpt3"/>
    <property type="match status" value="1"/>
</dbReference>
<keyword evidence="4" id="KW-0732">Signal</keyword>
<dbReference type="Pfam" id="PF02820">
    <property type="entry name" value="MBT"/>
    <property type="match status" value="3"/>
</dbReference>
<feature type="compositionally biased region" description="Polar residues" evidence="13">
    <location>
        <begin position="613"/>
        <end position="622"/>
    </location>
</feature>
<feature type="compositionally biased region" description="Basic residues" evidence="13">
    <location>
        <begin position="584"/>
        <end position="593"/>
    </location>
</feature>
<dbReference type="GO" id="GO:0007411">
    <property type="term" value="P:axon guidance"/>
    <property type="evidence" value="ECO:0007669"/>
    <property type="project" value="TreeGrafter"/>
</dbReference>
<dbReference type="PANTHER" id="PTHR44170:SF6">
    <property type="entry name" value="CONTACTIN"/>
    <property type="match status" value="1"/>
</dbReference>
<dbReference type="SMART" id="SM00409">
    <property type="entry name" value="IG"/>
    <property type="match status" value="6"/>
</dbReference>
<dbReference type="GO" id="GO:0098632">
    <property type="term" value="F:cell-cell adhesion mediator activity"/>
    <property type="evidence" value="ECO:0007669"/>
    <property type="project" value="TreeGrafter"/>
</dbReference>
<organism evidence="17">
    <name type="scientific">Timema monikensis</name>
    <dbReference type="NCBI Taxonomy" id="170555"/>
    <lineage>
        <taxon>Eukaryota</taxon>
        <taxon>Metazoa</taxon>
        <taxon>Ecdysozoa</taxon>
        <taxon>Arthropoda</taxon>
        <taxon>Hexapoda</taxon>
        <taxon>Insecta</taxon>
        <taxon>Pterygota</taxon>
        <taxon>Neoptera</taxon>
        <taxon>Polyneoptera</taxon>
        <taxon>Phasmatodea</taxon>
        <taxon>Timematodea</taxon>
        <taxon>Timematoidea</taxon>
        <taxon>Timematidae</taxon>
        <taxon>Timema</taxon>
    </lineage>
</organism>
<dbReference type="GO" id="GO:0005634">
    <property type="term" value="C:nucleus"/>
    <property type="evidence" value="ECO:0007669"/>
    <property type="project" value="InterPro"/>
</dbReference>
<evidence type="ECO:0000256" key="9">
    <source>
        <dbReference type="ARBA" id="ARBA00023157"/>
    </source>
</evidence>
<dbReference type="GO" id="GO:0005886">
    <property type="term" value="C:plasma membrane"/>
    <property type="evidence" value="ECO:0007669"/>
    <property type="project" value="UniProtKB-SubCell"/>
</dbReference>
<dbReference type="SUPFAM" id="SSF63748">
    <property type="entry name" value="Tudor/PWWP/MBT"/>
    <property type="match status" value="3"/>
</dbReference>
<dbReference type="InterPro" id="IPR004092">
    <property type="entry name" value="Mbt"/>
</dbReference>
<feature type="domain" description="Ig-like" evidence="15">
    <location>
        <begin position="1033"/>
        <end position="1119"/>
    </location>
</feature>
<dbReference type="Gene3D" id="2.60.40.10">
    <property type="entry name" value="Immunoglobulins"/>
    <property type="match status" value="10"/>
</dbReference>
<reference evidence="17" key="1">
    <citation type="submission" date="2020-11" db="EMBL/GenBank/DDBJ databases">
        <authorList>
            <person name="Tran Van P."/>
        </authorList>
    </citation>
    <scope>NUCLEOTIDE SEQUENCE</scope>
</reference>
<dbReference type="SUPFAM" id="SSF48726">
    <property type="entry name" value="Immunoglobulin"/>
    <property type="match status" value="6"/>
</dbReference>
<dbReference type="PANTHER" id="PTHR44170">
    <property type="entry name" value="PROTEIN SIDEKICK"/>
    <property type="match status" value="1"/>
</dbReference>
<keyword evidence="8 14" id="KW-0472">Membrane</keyword>
<feature type="repeat" description="MBT" evidence="12">
    <location>
        <begin position="1"/>
        <end position="88"/>
    </location>
</feature>
<feature type="transmembrane region" description="Helical" evidence="14">
    <location>
        <begin position="1883"/>
        <end position="1906"/>
    </location>
</feature>
<dbReference type="FunFam" id="2.60.40.10:FF:000238">
    <property type="entry name" value="Neuronal cell adhesion molecule"/>
    <property type="match status" value="1"/>
</dbReference>
<dbReference type="Gene3D" id="2.30.30.140">
    <property type="match status" value="4"/>
</dbReference>
<protein>
    <submittedName>
        <fullName evidence="17">Uncharacterized protein</fullName>
    </submittedName>
</protein>
<feature type="domain" description="Ig-like" evidence="15">
    <location>
        <begin position="817"/>
        <end position="921"/>
    </location>
</feature>
<feature type="domain" description="Fibronectin type-III" evidence="16">
    <location>
        <begin position="1401"/>
        <end position="1498"/>
    </location>
</feature>
<keyword evidence="3 14" id="KW-0812">Transmembrane</keyword>
<dbReference type="GO" id="GO:0006355">
    <property type="term" value="P:regulation of DNA-templated transcription"/>
    <property type="evidence" value="ECO:0007669"/>
    <property type="project" value="InterPro"/>
</dbReference>
<dbReference type="SUPFAM" id="SSF49265">
    <property type="entry name" value="Fibronectin type III"/>
    <property type="match status" value="2"/>
</dbReference>
<keyword evidence="10" id="KW-0325">Glycoprotein</keyword>
<feature type="domain" description="Ig-like" evidence="15">
    <location>
        <begin position="1219"/>
        <end position="1303"/>
    </location>
</feature>
<keyword evidence="7 14" id="KW-1133">Transmembrane helix</keyword>
<dbReference type="InterPro" id="IPR036116">
    <property type="entry name" value="FN3_sf"/>
</dbReference>
<dbReference type="Pfam" id="PF13882">
    <property type="entry name" value="Bravo_FIGEY"/>
    <property type="match status" value="1"/>
</dbReference>
<dbReference type="SMART" id="SM00561">
    <property type="entry name" value="MBT"/>
    <property type="match status" value="3"/>
</dbReference>
<dbReference type="GO" id="GO:0030424">
    <property type="term" value="C:axon"/>
    <property type="evidence" value="ECO:0007669"/>
    <property type="project" value="UniProtKB-ARBA"/>
</dbReference>
<dbReference type="InterPro" id="IPR038348">
    <property type="entry name" value="SLED_sf"/>
</dbReference>